<dbReference type="Gene3D" id="1.10.10.1800">
    <property type="entry name" value="tRNA uridine 5-carboxymethylaminomethyl modification enzyme MnmG/GidA"/>
    <property type="match status" value="1"/>
</dbReference>
<evidence type="ECO:0000256" key="12">
    <source>
        <dbReference type="SAM" id="MobiDB-lite"/>
    </source>
</evidence>
<feature type="region of interest" description="Disordered" evidence="12">
    <location>
        <begin position="201"/>
        <end position="221"/>
    </location>
</feature>
<dbReference type="PROSITE" id="PS01281">
    <property type="entry name" value="GIDA_2"/>
    <property type="match status" value="1"/>
</dbReference>
<dbReference type="GO" id="GO:0050660">
    <property type="term" value="F:flavin adenine dinucleotide binding"/>
    <property type="evidence" value="ECO:0007669"/>
    <property type="project" value="UniProtKB-UniRule"/>
</dbReference>
<dbReference type="SUPFAM" id="SSF51905">
    <property type="entry name" value="FAD/NAD(P)-binding domain"/>
    <property type="match status" value="1"/>
</dbReference>
<dbReference type="InterPro" id="IPR040131">
    <property type="entry name" value="MnmG_N"/>
</dbReference>
<dbReference type="PANTHER" id="PTHR11806">
    <property type="entry name" value="GLUCOSE INHIBITED DIVISION PROTEIN A"/>
    <property type="match status" value="1"/>
</dbReference>
<feature type="binding site" evidence="11">
    <location>
        <position position="367"/>
    </location>
    <ligand>
        <name>FAD</name>
        <dbReference type="ChEBI" id="CHEBI:57692"/>
    </ligand>
</feature>
<dbReference type="EMBL" id="WJKJ01000072">
    <property type="protein sequence ID" value="MBD3364043.1"/>
    <property type="molecule type" value="Genomic_DNA"/>
</dbReference>
<comment type="cofactor">
    <cofactor evidence="1 11">
        <name>FAD</name>
        <dbReference type="ChEBI" id="CHEBI:57692"/>
    </cofactor>
</comment>
<dbReference type="InterPro" id="IPR047001">
    <property type="entry name" value="MnmG_C_subdom"/>
</dbReference>
<dbReference type="Proteomes" id="UP000630660">
    <property type="component" value="Unassembled WGS sequence"/>
</dbReference>
<evidence type="ECO:0000256" key="5">
    <source>
        <dbReference type="ARBA" id="ARBA00022630"/>
    </source>
</evidence>
<dbReference type="InterPro" id="IPR002218">
    <property type="entry name" value="MnmG-rel"/>
</dbReference>
<name>A0A9D5K849_UNCW3</name>
<evidence type="ECO:0000256" key="2">
    <source>
        <dbReference type="ARBA" id="ARBA00003717"/>
    </source>
</evidence>
<evidence type="ECO:0000313" key="15">
    <source>
        <dbReference type="Proteomes" id="UP000630660"/>
    </source>
</evidence>
<evidence type="ECO:0000256" key="6">
    <source>
        <dbReference type="ARBA" id="ARBA00022694"/>
    </source>
</evidence>
<dbReference type="Pfam" id="PF13932">
    <property type="entry name" value="SAM_GIDA_C"/>
    <property type="match status" value="1"/>
</dbReference>
<evidence type="ECO:0000256" key="9">
    <source>
        <dbReference type="ARBA" id="ARBA00025948"/>
    </source>
</evidence>
<comment type="similarity">
    <text evidence="3 11">Belongs to the MnmG family.</text>
</comment>
<keyword evidence="11" id="KW-0963">Cytoplasm</keyword>
<dbReference type="InterPro" id="IPR036188">
    <property type="entry name" value="FAD/NAD-bd_sf"/>
</dbReference>
<dbReference type="SMART" id="SM01228">
    <property type="entry name" value="GIDA_assoc_3"/>
    <property type="match status" value="1"/>
</dbReference>
<gene>
    <name evidence="11 14" type="primary">mnmG</name>
    <name evidence="11" type="synonym">gidA</name>
    <name evidence="14" type="ORF">GF359_02390</name>
</gene>
<feature type="binding site" evidence="11">
    <location>
        <begin position="270"/>
        <end position="284"/>
    </location>
    <ligand>
        <name>NAD(+)</name>
        <dbReference type="ChEBI" id="CHEBI:57540"/>
    </ligand>
</feature>
<dbReference type="PANTHER" id="PTHR11806:SF0">
    <property type="entry name" value="PROTEIN MTO1 HOMOLOG, MITOCHONDRIAL"/>
    <property type="match status" value="1"/>
</dbReference>
<comment type="subunit">
    <text evidence="9 11">Homodimer. Heterotetramer of two MnmE and two MnmG subunits.</text>
</comment>
<dbReference type="Pfam" id="PF01134">
    <property type="entry name" value="GIDA"/>
    <property type="match status" value="1"/>
</dbReference>
<proteinExistence type="inferred from homology"/>
<evidence type="ECO:0000256" key="10">
    <source>
        <dbReference type="ARBA" id="ARBA00031800"/>
    </source>
</evidence>
<feature type="binding site" evidence="11">
    <location>
        <begin position="11"/>
        <end position="16"/>
    </location>
    <ligand>
        <name>FAD</name>
        <dbReference type="ChEBI" id="CHEBI:57692"/>
    </ligand>
</feature>
<dbReference type="InterPro" id="IPR020595">
    <property type="entry name" value="MnmG-rel_CS"/>
</dbReference>
<dbReference type="PROSITE" id="PS01280">
    <property type="entry name" value="GIDA_1"/>
    <property type="match status" value="1"/>
</dbReference>
<dbReference type="Gene3D" id="3.50.50.60">
    <property type="entry name" value="FAD/NAD(P)-binding domain"/>
    <property type="match status" value="2"/>
</dbReference>
<dbReference type="FunFam" id="1.10.150.570:FF:000001">
    <property type="entry name" value="tRNA uridine 5-carboxymethylaminomethyl modification enzyme MnmG"/>
    <property type="match status" value="1"/>
</dbReference>
<dbReference type="HAMAP" id="MF_00129">
    <property type="entry name" value="MnmG_GidA"/>
    <property type="match status" value="1"/>
</dbReference>
<dbReference type="GO" id="GO:0002098">
    <property type="term" value="P:tRNA wobble uridine modification"/>
    <property type="evidence" value="ECO:0007669"/>
    <property type="project" value="InterPro"/>
</dbReference>
<feature type="compositionally biased region" description="Basic and acidic residues" evidence="12">
    <location>
        <begin position="203"/>
        <end position="214"/>
    </location>
</feature>
<evidence type="ECO:0000313" key="14">
    <source>
        <dbReference type="EMBL" id="MBD3364043.1"/>
    </source>
</evidence>
<feature type="binding site" evidence="11">
    <location>
        <position position="178"/>
    </location>
    <ligand>
        <name>FAD</name>
        <dbReference type="ChEBI" id="CHEBI:57692"/>
    </ligand>
</feature>
<dbReference type="InterPro" id="IPR004416">
    <property type="entry name" value="MnmG"/>
</dbReference>
<dbReference type="InterPro" id="IPR044920">
    <property type="entry name" value="MnmG_C_subdom_sf"/>
</dbReference>
<organism evidence="14 15">
    <name type="scientific">candidate division WOR-3 bacterium</name>
    <dbReference type="NCBI Taxonomy" id="2052148"/>
    <lineage>
        <taxon>Bacteria</taxon>
        <taxon>Bacteria division WOR-3</taxon>
    </lineage>
</organism>
<sequence>MTGHYDVIVVGGGHAGIEASHAAAKMGCRTLLITASIERIGEMSCNPAIGGLGKSQLVREIDALGGLQGRLADRGGIHFRRLNRSKGPAVQSTRIQCDKAVYREFARRVLEETANLAIWQDKVEGLYIEGERVAGIDARGAGRIRAHTVILTPGTFLAGMLHIGDRSFSGGRLGDAPSNSLAKTLRVLGFKLGRFKTGTPPRIDGRTLNTEKMESQSGEEPPLGISFFTRRKLRNQVECYLTRTTSVVHEIVKENLDRSPLYAGKIKGTGVRYCPSIEDKVVKFADAESHRIFIEPEGLSTREVYPNGISTSLPLDAQIEMVHAVPGLENTEFTRPGYAVEHDYVQPTQLFAWLETKMIRDLFFAGQINGTTGYEEAAAQGLIAGINAARRVKGIDPFILGRDSAYIGVLIDDLVTKGTNEPYRMFTSRVEYRLLLREDNAHARLSGIGRRIGLLRAKDFRKVEAVETATSATMDRLVKIKPALSRINKVMEAKGIKPLTQKVSLNDLLKRPELHITDLEGLDKALTELAPVVKERVEIETKYSGYIARTLEEIERFHRIEKVKIPEDVTFHDIPGLSNEVIEKLDDIHPSTLGQASRISGVTPVALLAMFRYFKGGDPDEKKPEA</sequence>
<dbReference type="GO" id="GO:0030488">
    <property type="term" value="P:tRNA methylation"/>
    <property type="evidence" value="ECO:0007669"/>
    <property type="project" value="TreeGrafter"/>
</dbReference>
<protein>
    <recommendedName>
        <fullName evidence="4 11">tRNA uridine 5-carboxymethylaminomethyl modification enzyme MnmG</fullName>
    </recommendedName>
    <alternativeName>
        <fullName evidence="10 11">Glucose-inhibited division protein A</fullName>
    </alternativeName>
</protein>
<dbReference type="GO" id="GO:0005829">
    <property type="term" value="C:cytosol"/>
    <property type="evidence" value="ECO:0007669"/>
    <property type="project" value="TreeGrafter"/>
</dbReference>
<dbReference type="Pfam" id="PF21680">
    <property type="entry name" value="GIDA_C_1st"/>
    <property type="match status" value="1"/>
</dbReference>
<dbReference type="FunFam" id="3.50.50.60:FF:000002">
    <property type="entry name" value="tRNA uridine 5-carboxymethylaminomethyl modification enzyme MnmG"/>
    <property type="match status" value="1"/>
</dbReference>
<reference evidence="14" key="1">
    <citation type="submission" date="2019-11" db="EMBL/GenBank/DDBJ databases">
        <title>Microbial mats filling the niche in hypersaline microbial mats.</title>
        <authorList>
            <person name="Wong H.L."/>
            <person name="Macleod F.I."/>
            <person name="White R.A. III"/>
            <person name="Burns B.P."/>
        </authorList>
    </citation>
    <scope>NUCLEOTIDE SEQUENCE</scope>
    <source>
        <strain evidence="14">Bin_327</strain>
    </source>
</reference>
<keyword evidence="6 11" id="KW-0819">tRNA processing</keyword>
<evidence type="ECO:0000259" key="13">
    <source>
        <dbReference type="SMART" id="SM01228"/>
    </source>
</evidence>
<evidence type="ECO:0000256" key="7">
    <source>
        <dbReference type="ARBA" id="ARBA00022827"/>
    </source>
</evidence>
<comment type="caution">
    <text evidence="14">The sequence shown here is derived from an EMBL/GenBank/DDBJ whole genome shotgun (WGS) entry which is preliminary data.</text>
</comment>
<dbReference type="AlphaFoldDB" id="A0A9D5K849"/>
<evidence type="ECO:0000256" key="1">
    <source>
        <dbReference type="ARBA" id="ARBA00001974"/>
    </source>
</evidence>
<evidence type="ECO:0000256" key="4">
    <source>
        <dbReference type="ARBA" id="ARBA00020461"/>
    </source>
</evidence>
<feature type="binding site" evidence="11">
    <location>
        <position position="123"/>
    </location>
    <ligand>
        <name>FAD</name>
        <dbReference type="ChEBI" id="CHEBI:57692"/>
    </ligand>
</feature>
<evidence type="ECO:0000256" key="11">
    <source>
        <dbReference type="HAMAP-Rule" id="MF_00129"/>
    </source>
</evidence>
<keyword evidence="8 11" id="KW-0520">NAD</keyword>
<evidence type="ECO:0000256" key="8">
    <source>
        <dbReference type="ARBA" id="ARBA00023027"/>
    </source>
</evidence>
<comment type="function">
    <text evidence="2 11">NAD-binding protein involved in the addition of a carboxymethylaminomethyl (cmnm) group at the wobble position (U34) of certain tRNAs, forming tRNA-cmnm(5)s(2)U34.</text>
</comment>
<keyword evidence="5 11" id="KW-0285">Flavoprotein</keyword>
<dbReference type="InterPro" id="IPR026904">
    <property type="entry name" value="MnmG_C"/>
</dbReference>
<dbReference type="NCBIfam" id="TIGR00136">
    <property type="entry name" value="mnmG_gidA"/>
    <property type="match status" value="1"/>
</dbReference>
<accession>A0A9D5K849</accession>
<dbReference type="Gene3D" id="1.10.150.570">
    <property type="entry name" value="GidA associated domain, C-terminal subdomain"/>
    <property type="match status" value="1"/>
</dbReference>
<keyword evidence="7 11" id="KW-0274">FAD</keyword>
<dbReference type="InterPro" id="IPR049312">
    <property type="entry name" value="GIDA_C_N"/>
</dbReference>
<evidence type="ECO:0000256" key="3">
    <source>
        <dbReference type="ARBA" id="ARBA00007653"/>
    </source>
</evidence>
<comment type="subcellular location">
    <subcellularLocation>
        <location evidence="11">Cytoplasm</location>
    </subcellularLocation>
</comment>
<feature type="domain" description="tRNA uridine 5-carboxymethylaminomethyl modification enzyme C-terminal subdomain" evidence="13">
    <location>
        <begin position="541"/>
        <end position="612"/>
    </location>
</feature>